<feature type="region of interest" description="Disordered" evidence="1">
    <location>
        <begin position="56"/>
        <end position="78"/>
    </location>
</feature>
<name>A0A3P7P102_DIBLA</name>
<protein>
    <submittedName>
        <fullName evidence="2">Uncharacterized protein</fullName>
    </submittedName>
</protein>
<accession>A0A3P7P102</accession>
<organism evidence="2 3">
    <name type="scientific">Dibothriocephalus latus</name>
    <name type="common">Fish tapeworm</name>
    <name type="synonym">Diphyllobothrium latum</name>
    <dbReference type="NCBI Taxonomy" id="60516"/>
    <lineage>
        <taxon>Eukaryota</taxon>
        <taxon>Metazoa</taxon>
        <taxon>Spiralia</taxon>
        <taxon>Lophotrochozoa</taxon>
        <taxon>Platyhelminthes</taxon>
        <taxon>Cestoda</taxon>
        <taxon>Eucestoda</taxon>
        <taxon>Diphyllobothriidea</taxon>
        <taxon>Diphyllobothriidae</taxon>
        <taxon>Dibothriocephalus</taxon>
    </lineage>
</organism>
<dbReference type="EMBL" id="UYRU01104382">
    <property type="protein sequence ID" value="VDN42348.1"/>
    <property type="molecule type" value="Genomic_DNA"/>
</dbReference>
<dbReference type="Proteomes" id="UP000281553">
    <property type="component" value="Unassembled WGS sequence"/>
</dbReference>
<sequence>MDATTDSTGFPAPYWHGKNLHCSPFSVVRICLLDTNIPIRSLDDTALSLLDLKTSSEAQDQKRTANSPPVSPPSSSDLMTLRSLLGPTMCNRLANSIP</sequence>
<evidence type="ECO:0000313" key="3">
    <source>
        <dbReference type="Proteomes" id="UP000281553"/>
    </source>
</evidence>
<keyword evidence="3" id="KW-1185">Reference proteome</keyword>
<evidence type="ECO:0000313" key="2">
    <source>
        <dbReference type="EMBL" id="VDN42348.1"/>
    </source>
</evidence>
<reference evidence="2 3" key="1">
    <citation type="submission" date="2018-11" db="EMBL/GenBank/DDBJ databases">
        <authorList>
            <consortium name="Pathogen Informatics"/>
        </authorList>
    </citation>
    <scope>NUCLEOTIDE SEQUENCE [LARGE SCALE GENOMIC DNA]</scope>
</reference>
<gene>
    <name evidence="2" type="ORF">DILT_LOCUS18801</name>
</gene>
<evidence type="ECO:0000256" key="1">
    <source>
        <dbReference type="SAM" id="MobiDB-lite"/>
    </source>
</evidence>
<dbReference type="AlphaFoldDB" id="A0A3P7P102"/>
<proteinExistence type="predicted"/>